<feature type="transmembrane region" description="Helical" evidence="2">
    <location>
        <begin position="383"/>
        <end position="407"/>
    </location>
</feature>
<feature type="transmembrane region" description="Helical" evidence="2">
    <location>
        <begin position="891"/>
        <end position="911"/>
    </location>
</feature>
<keyword evidence="2" id="KW-0472">Membrane</keyword>
<feature type="transmembrane region" description="Helical" evidence="2">
    <location>
        <begin position="918"/>
        <end position="940"/>
    </location>
</feature>
<reference evidence="3 4" key="1">
    <citation type="journal article" date="2010" name="Stand. Genomic Sci.">
        <title>Complete genome sequence of Spirosoma linguale type strain (1).</title>
        <authorList>
            <person name="Lail K."/>
            <person name="Sikorski J."/>
            <person name="Saunders E."/>
            <person name="Lapidus A."/>
            <person name="Glavina Del Rio T."/>
            <person name="Copeland A."/>
            <person name="Tice H."/>
            <person name="Cheng J.-F."/>
            <person name="Lucas S."/>
            <person name="Nolan M."/>
            <person name="Bruce D."/>
            <person name="Goodwin L."/>
            <person name="Pitluck S."/>
            <person name="Ivanova N."/>
            <person name="Mavromatis K."/>
            <person name="Ovchinnikova G."/>
            <person name="Pati A."/>
            <person name="Chen A."/>
            <person name="Palaniappan K."/>
            <person name="Land M."/>
            <person name="Hauser L."/>
            <person name="Chang Y.-J."/>
            <person name="Jeffries C.D."/>
            <person name="Chain P."/>
            <person name="Brettin T."/>
            <person name="Detter J.C."/>
            <person name="Schuetze A."/>
            <person name="Rohde M."/>
            <person name="Tindall B.J."/>
            <person name="Goeker M."/>
            <person name="Bristow J."/>
            <person name="Eisen J.A."/>
            <person name="Markowitz V."/>
            <person name="Hugenholtz P."/>
            <person name="Kyrpides N.C."/>
            <person name="Klenk H.-P."/>
            <person name="Chen F."/>
        </authorList>
    </citation>
    <scope>NUCLEOTIDE SEQUENCE [LARGE SCALE GENOMIC DNA]</scope>
    <source>
        <strain evidence="4">ATCC 33905 / DSM 74 / LMG 10896 / Claus 1</strain>
    </source>
</reference>
<dbReference type="InterPro" id="IPR001036">
    <property type="entry name" value="Acrflvin-R"/>
</dbReference>
<dbReference type="Gene3D" id="3.30.70.1320">
    <property type="entry name" value="Multidrug efflux transporter AcrB pore domain like"/>
    <property type="match status" value="1"/>
</dbReference>
<feature type="transmembrane region" description="Helical" evidence="2">
    <location>
        <begin position="946"/>
        <end position="968"/>
    </location>
</feature>
<feature type="region of interest" description="Disordered" evidence="1">
    <location>
        <begin position="1057"/>
        <end position="1087"/>
    </location>
</feature>
<evidence type="ECO:0000256" key="1">
    <source>
        <dbReference type="SAM" id="MobiDB-lite"/>
    </source>
</evidence>
<dbReference type="PANTHER" id="PTHR32063">
    <property type="match status" value="1"/>
</dbReference>
<keyword evidence="4" id="KW-1185">Reference proteome</keyword>
<dbReference type="RefSeq" id="WP_012927168.1">
    <property type="nucleotide sequence ID" value="NC_013730.1"/>
</dbReference>
<dbReference type="Gene3D" id="3.30.2090.10">
    <property type="entry name" value="Multidrug efflux transporter AcrB TolC docking domain, DN and DC subdomains"/>
    <property type="match status" value="2"/>
</dbReference>
<feature type="transmembrane region" description="Helical" evidence="2">
    <location>
        <begin position="12"/>
        <end position="32"/>
    </location>
</feature>
<dbReference type="GO" id="GO:0005886">
    <property type="term" value="C:plasma membrane"/>
    <property type="evidence" value="ECO:0007669"/>
    <property type="project" value="TreeGrafter"/>
</dbReference>
<dbReference type="HOGENOM" id="CLU_002755_1_2_10"/>
<feature type="compositionally biased region" description="Low complexity" evidence="1">
    <location>
        <begin position="1057"/>
        <end position="1068"/>
    </location>
</feature>
<evidence type="ECO:0000313" key="3">
    <source>
        <dbReference type="EMBL" id="ADB38634.1"/>
    </source>
</evidence>
<dbReference type="AlphaFoldDB" id="D2QHH4"/>
<gene>
    <name evidence="3" type="ordered locus">Slin_2616</name>
</gene>
<organism evidence="3 4">
    <name type="scientific">Spirosoma linguale (strain ATCC 33905 / DSM 74 / LMG 10896 / Claus 1)</name>
    <dbReference type="NCBI Taxonomy" id="504472"/>
    <lineage>
        <taxon>Bacteria</taxon>
        <taxon>Pseudomonadati</taxon>
        <taxon>Bacteroidota</taxon>
        <taxon>Cytophagia</taxon>
        <taxon>Cytophagales</taxon>
        <taxon>Cytophagaceae</taxon>
        <taxon>Spirosoma</taxon>
    </lineage>
</organism>
<dbReference type="Gene3D" id="3.30.70.1430">
    <property type="entry name" value="Multidrug efflux transporter AcrB pore domain"/>
    <property type="match status" value="2"/>
</dbReference>
<accession>D2QHH4</accession>
<dbReference type="GO" id="GO:0042910">
    <property type="term" value="F:xenobiotic transmembrane transporter activity"/>
    <property type="evidence" value="ECO:0007669"/>
    <property type="project" value="TreeGrafter"/>
</dbReference>
<dbReference type="Gene3D" id="1.20.1640.10">
    <property type="entry name" value="Multidrug efflux transporter AcrB transmembrane domain"/>
    <property type="match status" value="2"/>
</dbReference>
<dbReference type="eggNOG" id="COG0841">
    <property type="taxonomic scope" value="Bacteria"/>
</dbReference>
<dbReference type="PRINTS" id="PR00702">
    <property type="entry name" value="ACRIFLAVINRP"/>
</dbReference>
<proteinExistence type="predicted"/>
<feature type="transmembrane region" description="Helical" evidence="2">
    <location>
        <begin position="357"/>
        <end position="377"/>
    </location>
</feature>
<sequence>MIKAALAKPITVIVALAGVILFAVLALLQIPVDIFPRLNLPTIYIAQPYGGMTPAQMEGFIATRYQNQLLYVSGIKSVEVKNIQGLCLVKCSFYEDVNMAQVSGEVANQVSRVMNYLPPGTVPPTVVRFDASSLPVGQLVFSSRRASLGEMQDLASTRIRPLFSQIPGASAPSPFGGNERTVVVKVDPERMRSYELTPDEIVQAVVKNNQISPAGSVQMGDYTIMTPSNTVLDKVSEFLNIPLRKGVGPTVFLRDVATVEDATDIMVGYALVNGKRSVYIPVTKSADASTMSVVSALRAKLPEMKALLPDDVQLSYEFDQSVYVTQAVHSLAVEGGLGAILTGLMVLLFLGDWRSSLIVILTIPVSILSAILLLNLTGQTINIMTLSGLALAIGILVDQATVVIENIHQHLEMGKPKARAILDACQEMSFPLLLITLCILAVFAPAFLMNGVPRGMFLPLSLSVGFSIIASYILSQVFVPVVANWWLKNHAHASPHAVSILPDLNQPSEVHQERYEEKHPEKVTGFERFKLGYLRVLDSLMGRRTLVISVYGLVCALLIGIGFTRIGQDMMPRQNHAHQFQVRIVGPQGLRIERTEELTKRVIKQISDIVGKKNVAISSAFVGMTPSSYGTSALYVFNAGPHEAVLQVNLSDEYTVESMDALKEQIRQRVSRKMPNVRLSFEPIDLTDKIMSQGAQTPIEILVGGKDLKEGQHYANRLLTHLREIPYLRDLRINQPLSYPTVSIQVDRERAAQLGLSIDEISKSLVAATSSSRFTAKNLWLDQSKGFAYQVQIQLEQDQMKSVADIQAIPLVKGQLRPTLGDVATITPTTVPGQYDRIGPRRIITVSANINQMDLGTATRDVQAAITATGQPPKGSVVELRGLALLLQETLGSLQFGLGLAIVVIFLLLAANYQSFKVASVVLVSIPAVLAGSLTLLLVTGQTLNLQSYMGIIMSVGVSVANALLLVTNAESLRLRYRDARAAARVAGAARLRPILMTALAMIAGMIPMASGLGESGEQTAPLGRAVIGGLFFSTIAALLILPVVFAAIQRKTDFDSPSLDPDDPTSTVFDGTPEALAERSESSLTY</sequence>
<feature type="compositionally biased region" description="Basic and acidic residues" evidence="1">
    <location>
        <begin position="1077"/>
        <end position="1087"/>
    </location>
</feature>
<dbReference type="Pfam" id="PF00873">
    <property type="entry name" value="ACR_tran"/>
    <property type="match status" value="1"/>
</dbReference>
<dbReference type="KEGG" id="sli:Slin_2616"/>
<feature type="transmembrane region" description="Helical" evidence="2">
    <location>
        <begin position="1026"/>
        <end position="1049"/>
    </location>
</feature>
<keyword evidence="2" id="KW-0812">Transmembrane</keyword>
<protein>
    <submittedName>
        <fullName evidence="3">Acriflavin resistance protein</fullName>
    </submittedName>
</protein>
<dbReference type="STRING" id="504472.Slin_2616"/>
<feature type="transmembrane region" description="Helical" evidence="2">
    <location>
        <begin position="460"/>
        <end position="487"/>
    </location>
</feature>
<dbReference type="SUPFAM" id="SSF82693">
    <property type="entry name" value="Multidrug efflux transporter AcrB pore domain, PN1, PN2, PC1 and PC2 subdomains"/>
    <property type="match status" value="2"/>
</dbReference>
<name>D2QHH4_SPILD</name>
<dbReference type="Gene3D" id="3.30.70.1440">
    <property type="entry name" value="Multidrug efflux transporter AcrB pore domain"/>
    <property type="match status" value="1"/>
</dbReference>
<evidence type="ECO:0000256" key="2">
    <source>
        <dbReference type="SAM" id="Phobius"/>
    </source>
</evidence>
<feature type="transmembrane region" description="Helical" evidence="2">
    <location>
        <begin position="995"/>
        <end position="1014"/>
    </location>
</feature>
<dbReference type="SUPFAM" id="SSF82866">
    <property type="entry name" value="Multidrug efflux transporter AcrB transmembrane domain"/>
    <property type="match status" value="2"/>
</dbReference>
<feature type="transmembrane region" description="Helical" evidence="2">
    <location>
        <begin position="331"/>
        <end position="350"/>
    </location>
</feature>
<dbReference type="EMBL" id="CP001769">
    <property type="protein sequence ID" value="ADB38634.1"/>
    <property type="molecule type" value="Genomic_DNA"/>
</dbReference>
<dbReference type="InterPro" id="IPR027463">
    <property type="entry name" value="AcrB_DN_DC_subdom"/>
</dbReference>
<dbReference type="PANTHER" id="PTHR32063:SF8">
    <property type="entry name" value="CATION EFFLUX PROTEIN"/>
    <property type="match status" value="1"/>
</dbReference>
<evidence type="ECO:0000313" key="4">
    <source>
        <dbReference type="Proteomes" id="UP000002028"/>
    </source>
</evidence>
<dbReference type="Proteomes" id="UP000002028">
    <property type="component" value="Chromosome"/>
</dbReference>
<dbReference type="SUPFAM" id="SSF82714">
    <property type="entry name" value="Multidrug efflux transporter AcrB TolC docking domain, DN and DC subdomains"/>
    <property type="match status" value="2"/>
</dbReference>
<feature type="transmembrane region" description="Helical" evidence="2">
    <location>
        <begin position="428"/>
        <end position="448"/>
    </location>
</feature>
<feature type="transmembrane region" description="Helical" evidence="2">
    <location>
        <begin position="545"/>
        <end position="563"/>
    </location>
</feature>
<keyword evidence="2" id="KW-1133">Transmembrane helix</keyword>